<sequence length="383" mass="43991">MGTVLRAAASSGGWQQLASVCAPAVLQTLLLREEERIFVDVEEQKSLEEIYLEVLHGMFQGDAALFNETSHWPLQRGFHRLRELQRGIRKVDLQTQTQQSVDFVLCFCSVAKSPGGGYPVVEDELGWLAELLAPQADYRSSTRIFVKEKCGDAAPEGFEESLRAALLPYAHVVEVHRVDDALRADDATAYLHHLSGPKYQDLAAWTFFLHADAPEHVHPFRLLEEVVSAARRGTLQVDTFPFLYLSHNYLDLGTSIHTWDNFASPRLWKRLFQSSIAPPREVVKGYCCVQFLVPRPRALLRTQQWYKNALEYFASEWSYFHLFPSGRFVTWQDLTCRAPAQLWMPWWHVVFGEELSCPERHLDPRLPLFIQLRSIPPDRIHCC</sequence>
<accession>A0A9P1CT00</accession>
<gene>
    <name evidence="1" type="ORF">C1SCF055_LOCUS24347</name>
</gene>
<organism evidence="1">
    <name type="scientific">Cladocopium goreaui</name>
    <dbReference type="NCBI Taxonomy" id="2562237"/>
    <lineage>
        <taxon>Eukaryota</taxon>
        <taxon>Sar</taxon>
        <taxon>Alveolata</taxon>
        <taxon>Dinophyceae</taxon>
        <taxon>Suessiales</taxon>
        <taxon>Symbiodiniaceae</taxon>
        <taxon>Cladocopium</taxon>
    </lineage>
</organism>
<name>A0A9P1CT00_9DINO</name>
<reference evidence="2 3" key="2">
    <citation type="submission" date="2024-05" db="EMBL/GenBank/DDBJ databases">
        <authorList>
            <person name="Chen Y."/>
            <person name="Shah S."/>
            <person name="Dougan E. K."/>
            <person name="Thang M."/>
            <person name="Chan C."/>
        </authorList>
    </citation>
    <scope>NUCLEOTIDE SEQUENCE [LARGE SCALE GENOMIC DNA]</scope>
</reference>
<proteinExistence type="predicted"/>
<dbReference type="AlphaFoldDB" id="A0A9P1CT00"/>
<dbReference type="Proteomes" id="UP001152797">
    <property type="component" value="Unassembled WGS sequence"/>
</dbReference>
<evidence type="ECO:0000313" key="3">
    <source>
        <dbReference type="Proteomes" id="UP001152797"/>
    </source>
</evidence>
<dbReference type="OrthoDB" id="429233at2759"/>
<evidence type="ECO:0000313" key="1">
    <source>
        <dbReference type="EMBL" id="CAI3998012.1"/>
    </source>
</evidence>
<dbReference type="InterPro" id="IPR021838">
    <property type="entry name" value="DUF3431"/>
</dbReference>
<dbReference type="EMBL" id="CAMXCT030002413">
    <property type="protein sequence ID" value="CAL4785324.1"/>
    <property type="molecule type" value="Genomic_DNA"/>
</dbReference>
<dbReference type="EMBL" id="CAMXCT010002413">
    <property type="protein sequence ID" value="CAI3998012.1"/>
    <property type="molecule type" value="Genomic_DNA"/>
</dbReference>
<comment type="caution">
    <text evidence="1">The sequence shown here is derived from an EMBL/GenBank/DDBJ whole genome shotgun (WGS) entry which is preliminary data.</text>
</comment>
<keyword evidence="3" id="KW-1185">Reference proteome</keyword>
<evidence type="ECO:0000313" key="2">
    <source>
        <dbReference type="EMBL" id="CAL4785324.1"/>
    </source>
</evidence>
<reference evidence="1" key="1">
    <citation type="submission" date="2022-10" db="EMBL/GenBank/DDBJ databases">
        <authorList>
            <person name="Chen Y."/>
            <person name="Dougan E. K."/>
            <person name="Chan C."/>
            <person name="Rhodes N."/>
            <person name="Thang M."/>
        </authorList>
    </citation>
    <scope>NUCLEOTIDE SEQUENCE</scope>
</reference>
<protein>
    <submittedName>
        <fullName evidence="2">Protein xylosyltransferase</fullName>
    </submittedName>
</protein>
<dbReference type="Pfam" id="PF11913">
    <property type="entry name" value="DUF3431"/>
    <property type="match status" value="1"/>
</dbReference>
<dbReference type="EMBL" id="CAMXCT020002413">
    <property type="protein sequence ID" value="CAL1151387.1"/>
    <property type="molecule type" value="Genomic_DNA"/>
</dbReference>